<dbReference type="InterPro" id="IPR037813">
    <property type="entry name" value="TAF2"/>
</dbReference>
<keyword evidence="5" id="KW-0804">Transcription</keyword>
<feature type="region of interest" description="Disordered" evidence="8">
    <location>
        <begin position="1241"/>
        <end position="1331"/>
    </location>
</feature>
<evidence type="ECO:0000256" key="7">
    <source>
        <dbReference type="SAM" id="Coils"/>
    </source>
</evidence>
<feature type="compositionally biased region" description="Low complexity" evidence="8">
    <location>
        <begin position="1455"/>
        <end position="1465"/>
    </location>
</feature>
<comment type="similarity">
    <text evidence="2">Belongs to the TAF2 family.</text>
</comment>
<evidence type="ECO:0000256" key="8">
    <source>
        <dbReference type="SAM" id="MobiDB-lite"/>
    </source>
</evidence>
<dbReference type="GO" id="GO:0016251">
    <property type="term" value="F:RNA polymerase II general transcription initiation factor activity"/>
    <property type="evidence" value="ECO:0007669"/>
    <property type="project" value="TreeGrafter"/>
</dbReference>
<evidence type="ECO:0000259" key="10">
    <source>
        <dbReference type="Pfam" id="PF25577"/>
    </source>
</evidence>
<dbReference type="GO" id="GO:0003743">
    <property type="term" value="F:translation initiation factor activity"/>
    <property type="evidence" value="ECO:0007669"/>
    <property type="project" value="UniProtKB-KW"/>
</dbReference>
<dbReference type="Gene3D" id="1.10.390.10">
    <property type="entry name" value="Neutral Protease Domain 2"/>
    <property type="match status" value="1"/>
</dbReference>
<keyword evidence="11" id="KW-0396">Initiation factor</keyword>
<gene>
    <name evidence="11" type="ORF">ACRE_048010</name>
</gene>
<feature type="coiled-coil region" evidence="7">
    <location>
        <begin position="1115"/>
        <end position="1142"/>
    </location>
</feature>
<dbReference type="EMBL" id="JPKY01000048">
    <property type="protein sequence ID" value="KFH44435.1"/>
    <property type="molecule type" value="Genomic_DNA"/>
</dbReference>
<keyword evidence="12" id="KW-1185">Reference proteome</keyword>
<dbReference type="GO" id="GO:0003682">
    <property type="term" value="F:chromatin binding"/>
    <property type="evidence" value="ECO:0007669"/>
    <property type="project" value="TreeGrafter"/>
</dbReference>
<dbReference type="GO" id="GO:0005669">
    <property type="term" value="C:transcription factor TFIID complex"/>
    <property type="evidence" value="ECO:0007669"/>
    <property type="project" value="InterPro"/>
</dbReference>
<evidence type="ECO:0000256" key="4">
    <source>
        <dbReference type="ARBA" id="ARBA00023015"/>
    </source>
</evidence>
<keyword evidence="6" id="KW-0539">Nucleus</keyword>
<dbReference type="SUPFAM" id="SSF55486">
    <property type="entry name" value="Metalloproteases ('zincins'), catalytic domain"/>
    <property type="match status" value="1"/>
</dbReference>
<proteinExistence type="inferred from homology"/>
<evidence type="ECO:0000256" key="2">
    <source>
        <dbReference type="ARBA" id="ARBA00010937"/>
    </source>
</evidence>
<keyword evidence="7" id="KW-0175">Coiled coil</keyword>
<organism evidence="11 12">
    <name type="scientific">Hapsidospora chrysogenum (strain ATCC 11550 / CBS 779.69 / DSM 880 / IAM 14645 / JCM 23072 / IMI 49137)</name>
    <name type="common">Acremonium chrysogenum</name>
    <dbReference type="NCBI Taxonomy" id="857340"/>
    <lineage>
        <taxon>Eukaryota</taxon>
        <taxon>Fungi</taxon>
        <taxon>Dikarya</taxon>
        <taxon>Ascomycota</taxon>
        <taxon>Pezizomycotina</taxon>
        <taxon>Sordariomycetes</taxon>
        <taxon>Hypocreomycetidae</taxon>
        <taxon>Hypocreales</taxon>
        <taxon>Bionectriaceae</taxon>
        <taxon>Hapsidospora</taxon>
    </lineage>
</organism>
<dbReference type="InterPro" id="IPR057991">
    <property type="entry name" value="TPR_TAF2_C"/>
</dbReference>
<dbReference type="PANTHER" id="PTHR15137:SF9">
    <property type="entry name" value="TRANSCRIPTION INITIATION FACTOR TFIID SUBUNIT 2"/>
    <property type="match status" value="1"/>
</dbReference>
<feature type="region of interest" description="Disordered" evidence="8">
    <location>
        <begin position="1347"/>
        <end position="1465"/>
    </location>
</feature>
<name>A0A086T503_HAPC1</name>
<dbReference type="CDD" id="cd09839">
    <property type="entry name" value="M1_like_TAF2"/>
    <property type="match status" value="1"/>
</dbReference>
<dbReference type="GO" id="GO:0006367">
    <property type="term" value="P:transcription initiation at RNA polymerase II promoter"/>
    <property type="evidence" value="ECO:0007669"/>
    <property type="project" value="TreeGrafter"/>
</dbReference>
<evidence type="ECO:0000256" key="6">
    <source>
        <dbReference type="ARBA" id="ARBA00023242"/>
    </source>
</evidence>
<keyword evidence="4" id="KW-0805">Transcription regulation</keyword>
<evidence type="ECO:0000256" key="5">
    <source>
        <dbReference type="ARBA" id="ARBA00023163"/>
    </source>
</evidence>
<dbReference type="GO" id="GO:0000976">
    <property type="term" value="F:transcription cis-regulatory region binding"/>
    <property type="evidence" value="ECO:0007669"/>
    <property type="project" value="TreeGrafter"/>
</dbReference>
<keyword evidence="11" id="KW-0648">Protein biosynthesis</keyword>
<feature type="compositionally biased region" description="Low complexity" evidence="8">
    <location>
        <begin position="1347"/>
        <end position="1357"/>
    </location>
</feature>
<feature type="domain" description="Transcription initiation factor TFIID subunit 2 TPR repeats" evidence="10">
    <location>
        <begin position="788"/>
        <end position="1076"/>
    </location>
</feature>
<feature type="domain" description="Transcription initiation factor TFIID subunit 2 Ig-like" evidence="9">
    <location>
        <begin position="603"/>
        <end position="782"/>
    </location>
</feature>
<dbReference type="Gene3D" id="2.60.40.1730">
    <property type="entry name" value="tricorn interacting facor f3 domain"/>
    <property type="match status" value="1"/>
</dbReference>
<dbReference type="HOGENOM" id="CLU_002317_2_0_1"/>
<evidence type="ECO:0000259" key="9">
    <source>
        <dbReference type="Pfam" id="PF25316"/>
    </source>
</evidence>
<dbReference type="InterPro" id="IPR042097">
    <property type="entry name" value="Aminopeptidase_N-like_N_sf"/>
</dbReference>
<evidence type="ECO:0000313" key="11">
    <source>
        <dbReference type="EMBL" id="KFH44435.1"/>
    </source>
</evidence>
<dbReference type="SUPFAM" id="SSF63737">
    <property type="entry name" value="Leukotriene A4 hydrolase N-terminal domain"/>
    <property type="match status" value="1"/>
</dbReference>
<dbReference type="PANTHER" id="PTHR15137">
    <property type="entry name" value="TRANSCRIPTION INITIATION FACTOR TFIID"/>
    <property type="match status" value="1"/>
</dbReference>
<dbReference type="Proteomes" id="UP000029964">
    <property type="component" value="Unassembled WGS sequence"/>
</dbReference>
<protein>
    <recommendedName>
        <fullName evidence="3">Transcription initiation factor TFIID subunit 2</fullName>
    </recommendedName>
</protein>
<comment type="caution">
    <text evidence="11">The sequence shown here is derived from an EMBL/GenBank/DDBJ whole genome shotgun (WGS) entry which is preliminary data.</text>
</comment>
<dbReference type="STRING" id="857340.A0A086T503"/>
<accession>A0A086T503</accession>
<reference evidence="12" key="1">
    <citation type="journal article" date="2014" name="Genome Announc.">
        <title>Genome sequence and annotation of Acremonium chrysogenum, producer of the beta-lactam antibiotic cephalosporin C.</title>
        <authorList>
            <person name="Terfehr D."/>
            <person name="Dahlmann T.A."/>
            <person name="Specht T."/>
            <person name="Zadra I."/>
            <person name="Kuernsteiner H."/>
            <person name="Kueck U."/>
        </authorList>
    </citation>
    <scope>NUCLEOTIDE SEQUENCE [LARGE SCALE GENOMIC DNA]</scope>
    <source>
        <strain evidence="12">ATCC 11550 / CBS 779.69 / DSM 880 / IAM 14645 / JCM 23072 / IMI 49137</strain>
    </source>
</reference>
<evidence type="ECO:0000313" key="12">
    <source>
        <dbReference type="Proteomes" id="UP000029964"/>
    </source>
</evidence>
<feature type="compositionally biased region" description="Polar residues" evidence="8">
    <location>
        <begin position="1242"/>
        <end position="1253"/>
    </location>
</feature>
<dbReference type="InterPro" id="IPR057345">
    <property type="entry name" value="Ig-like_TAF2"/>
</dbReference>
<dbReference type="Pfam" id="PF25316">
    <property type="entry name" value="TAF2_3rd"/>
    <property type="match status" value="1"/>
</dbReference>
<dbReference type="InterPro" id="IPR027268">
    <property type="entry name" value="Peptidase_M4/M1_CTD_sf"/>
</dbReference>
<evidence type="ECO:0000256" key="3">
    <source>
        <dbReference type="ARBA" id="ARBA00017363"/>
    </source>
</evidence>
<dbReference type="Pfam" id="PF25577">
    <property type="entry name" value="TPR_TAF2_C"/>
    <property type="match status" value="1"/>
</dbReference>
<evidence type="ECO:0000256" key="1">
    <source>
        <dbReference type="ARBA" id="ARBA00004123"/>
    </source>
</evidence>
<sequence length="1465" mass="165716">MADQAAEPHTLIDGNGDLAPVEDAPIHEYFVIKQDVSLDINFREKRIDGSTDIFLVVFNDKLEEVVLDAAQCDVNTRHITVTELREVHGEIQEGQKRKVVATYDDPYKRLETPKGWNWTAEHHDLRRIRARNVFHSRRTDVPAEAREVAGCTPVYGSLKVSLRSRSEQDRPRLIIRKSTVNLASPTGSGSRQFKITIPFTNKNPRDGVHFVGVDLLDNRYPHMYTRHSIQPGTASCIFPCIDDHGARCDWKISIKYPRTLGDALQAPLASRQKISDRRQADGSDHVIDLAEEDKLREMTVICSGFLVEDKTDPTDDRKKIMTFEPEKKTSVQKLGFAVGPFEHIDLSSQFRSEEDEIKLGMSALKVHGYCLPRRGDMVSNSCAVLTMAADYFSYTFAKYPFGNFKLCFLEDMVDDTVSLHSMAFVSDRLLFPEEIIDTEVDVARKLVFTLAYQWTGINLIPNTRNDLWLVFGIAHYMTELFMKRLCGNNEHRFRTKTLSDRLVETDVNRPSLFDLGAHLHLGDFEMDFMNLKAPLVFFILDKRLIKASGGHGLTRILARFLTKVQVESGDSSSILKSEDFRLRCEKAARTRLESFWNQWIYGSGCPRFDVKAKFNKKRLCVELTLNQIQLQVAKKPELEKDDFLRVIRERRAGAPLGDVQPLFTGPMTIRIHEADGTPYEHILEIREDATRSTKFEIPYNTKYKRLKRTRRLKEKQAGANVDGVEGAEEALLYCLGDVLQTPEEQKQWELIDWDPETERKMDQESYEWIRVDADFEWVASMKHTLEPYMYVSQLQQDRDVVAQQDAMLYLTHGPLHPIASGFLVRTLVDRRYFHGIRTMAAQALPRQANIKDLPMLGLRQLMMAYRDMFCFENTNQPRPNNFSDKQQYKVRCAIIRAIADVRDSNTHRCPLEARQFILDQLLFNNNEDNPYSDNYWIAHLVEVLATSLIPSKRDEWFERQMKNQNEEERQFLESALEQIERVLRRDEWTNSYRNIWTIAGLDAKQRLMKAEIIPKKYADFGQYLLDGTADSIRIKCFEALIDLGAMTDPSVFTFLLYVLTTDRSPFVRSKLIQAVARGLAAIAFGEHTKVVKDEAPADSDPLLVVQDSEKEVEARKEMFARKENLDAALKALRREMEVTYAAEERHYKTALRKALDHPQLGRADIEGLLDIAAMMLDEAESWILTLNLPKAWAVSMATPQLADRLMVQFKSWYKTKPKEPLIEPPPAEPKRPVALPRAPSIKINTKGTGTPRPSISVPAVESPAVTETPAPRKPSVISESKAVVSAPLQAHATPKRPLPDAHASASSVAKRPKMQTPIQVNGGSNPKRRKMVTLKTNNPKRLALVLAQAPQQPATPARTSLPGMPRKESSAEAVQDSIVAKPMRKPLPTGGESARKPLPTSGSSMSPPPPPPPKMTTNTNSGRPASGPGKAGSPQPPTPGSGVARPKIKIKRKPQPGASQSPPAP</sequence>
<dbReference type="OrthoDB" id="308861at2759"/>
<comment type="subcellular location">
    <subcellularLocation>
        <location evidence="1">Nucleus</location>
    </subcellularLocation>
</comment>